<protein>
    <submittedName>
        <fullName evidence="1">Uncharacterized protein</fullName>
    </submittedName>
</protein>
<evidence type="ECO:0000313" key="2">
    <source>
        <dbReference type="Proteomes" id="UP000783871"/>
    </source>
</evidence>
<gene>
    <name evidence="1" type="ORF">HCJ94_08140</name>
</gene>
<comment type="caution">
    <text evidence="1">The sequence shown here is derived from an EMBL/GenBank/DDBJ whole genome shotgun (WGS) entry which is preliminary data.</text>
</comment>
<proteinExistence type="predicted"/>
<accession>A0ABX0Z443</accession>
<sequence>MRQQMVVTISIDDLAVNYGSYSFEGPHFRKGVWTADLYQLPDLSNGFVAAVPDAVCLLTGTVHGDVRLTVEVREAAPERELDEWEAAVEVSLFSTDGYLTGPDEDDFVTIRLTSAPGWYRLRAYARGRGTARHHHYTCDDNCSTCPIEEHKLIFWPAPPLAEEALKRDGVHSDLRDKRPLPAFGPEAHPVDLEGFHDALPNIII</sequence>
<dbReference type="Proteomes" id="UP000783871">
    <property type="component" value="Unassembled WGS sequence"/>
</dbReference>
<reference evidence="1 2" key="1">
    <citation type="submission" date="2020-03" db="EMBL/GenBank/DDBJ databases">
        <title>WGS of actinomycetes isolated from Thailand.</title>
        <authorList>
            <person name="Thawai C."/>
        </authorList>
    </citation>
    <scope>NUCLEOTIDE SEQUENCE [LARGE SCALE GENOMIC DNA]</scope>
    <source>
        <strain evidence="1 2">HSS6-12</strain>
    </source>
</reference>
<organism evidence="1 2">
    <name type="scientific">Micromonospora thermarum</name>
    <dbReference type="NCBI Taxonomy" id="2720024"/>
    <lineage>
        <taxon>Bacteria</taxon>
        <taxon>Bacillati</taxon>
        <taxon>Actinomycetota</taxon>
        <taxon>Actinomycetes</taxon>
        <taxon>Micromonosporales</taxon>
        <taxon>Micromonosporaceae</taxon>
        <taxon>Micromonospora</taxon>
    </lineage>
</organism>
<dbReference type="EMBL" id="JAATEO010000006">
    <property type="protein sequence ID" value="NJP31953.1"/>
    <property type="molecule type" value="Genomic_DNA"/>
</dbReference>
<evidence type="ECO:0000313" key="1">
    <source>
        <dbReference type="EMBL" id="NJP31953.1"/>
    </source>
</evidence>
<keyword evidence="2" id="KW-1185">Reference proteome</keyword>
<name>A0ABX0Z443_9ACTN</name>
<dbReference type="RefSeq" id="WP_168000345.1">
    <property type="nucleotide sequence ID" value="NZ_JAATEO010000006.1"/>
</dbReference>